<name>A0ABU0GKR7_9CELL</name>
<sequence>MPETVLRSTPDAPWLPPGGRAEVVRSAVAPVPAGLVRLLVRRGDAVLCVPRDDGRADLPMRAVAADDPDGSAAAAALARDVLGPGARPVPVGHVRNVVTAPDAGYPWPVPLAHFTVWRADGDPRDTGTWVDVRDPACVLRERHWWPLVGDDPA</sequence>
<protein>
    <recommendedName>
        <fullName evidence="3">Nudix hydrolase domain-containing protein</fullName>
    </recommendedName>
</protein>
<keyword evidence="2" id="KW-1185">Reference proteome</keyword>
<evidence type="ECO:0008006" key="3">
    <source>
        <dbReference type="Google" id="ProtNLM"/>
    </source>
</evidence>
<accession>A0ABU0GKR7</accession>
<organism evidence="1 2">
    <name type="scientific">Cellulomonas iranensis</name>
    <dbReference type="NCBI Taxonomy" id="76862"/>
    <lineage>
        <taxon>Bacteria</taxon>
        <taxon>Bacillati</taxon>
        <taxon>Actinomycetota</taxon>
        <taxon>Actinomycetes</taxon>
        <taxon>Micrococcales</taxon>
        <taxon>Cellulomonadaceae</taxon>
        <taxon>Cellulomonas</taxon>
    </lineage>
</organism>
<dbReference type="EMBL" id="JAUSVM010000001">
    <property type="protein sequence ID" value="MDQ0425956.1"/>
    <property type="molecule type" value="Genomic_DNA"/>
</dbReference>
<evidence type="ECO:0000313" key="1">
    <source>
        <dbReference type="EMBL" id="MDQ0425956.1"/>
    </source>
</evidence>
<proteinExistence type="predicted"/>
<gene>
    <name evidence="1" type="ORF">JO380_002337</name>
</gene>
<comment type="caution">
    <text evidence="1">The sequence shown here is derived from an EMBL/GenBank/DDBJ whole genome shotgun (WGS) entry which is preliminary data.</text>
</comment>
<dbReference type="Proteomes" id="UP001240250">
    <property type="component" value="Unassembled WGS sequence"/>
</dbReference>
<dbReference type="RefSeq" id="WP_070320497.1">
    <property type="nucleotide sequence ID" value="NZ_JAUSVM010000001.1"/>
</dbReference>
<evidence type="ECO:0000313" key="2">
    <source>
        <dbReference type="Proteomes" id="UP001240250"/>
    </source>
</evidence>
<reference evidence="1 2" key="1">
    <citation type="submission" date="2023-07" db="EMBL/GenBank/DDBJ databases">
        <title>Sequencing the genomes of 1000 actinobacteria strains.</title>
        <authorList>
            <person name="Klenk H.-P."/>
        </authorList>
    </citation>
    <scope>NUCLEOTIDE SEQUENCE [LARGE SCALE GENOMIC DNA]</scope>
    <source>
        <strain evidence="1 2">DSM 14785</strain>
    </source>
</reference>